<accession>A0A1H5L7Q2</accession>
<keyword evidence="1" id="KW-0472">Membrane</keyword>
<protein>
    <recommendedName>
        <fullName evidence="4">HEAT repeat domain-containing protein</fullName>
    </recommendedName>
</protein>
<keyword evidence="1" id="KW-1133">Transmembrane helix</keyword>
<gene>
    <name evidence="2" type="ORF">SAMN04488034_102174</name>
</gene>
<dbReference type="RefSeq" id="WP_093112512.1">
    <property type="nucleotide sequence ID" value="NZ_FNGG01000002.1"/>
</dbReference>
<evidence type="ECO:0000313" key="3">
    <source>
        <dbReference type="Proteomes" id="UP000199448"/>
    </source>
</evidence>
<organism evidence="2 3">
    <name type="scientific">Salinimicrobium catena</name>
    <dbReference type="NCBI Taxonomy" id="390640"/>
    <lineage>
        <taxon>Bacteria</taxon>
        <taxon>Pseudomonadati</taxon>
        <taxon>Bacteroidota</taxon>
        <taxon>Flavobacteriia</taxon>
        <taxon>Flavobacteriales</taxon>
        <taxon>Flavobacteriaceae</taxon>
        <taxon>Salinimicrobium</taxon>
    </lineage>
</organism>
<dbReference type="Proteomes" id="UP000199448">
    <property type="component" value="Unassembled WGS sequence"/>
</dbReference>
<evidence type="ECO:0008006" key="4">
    <source>
        <dbReference type="Google" id="ProtNLM"/>
    </source>
</evidence>
<name>A0A1H5L7Q2_9FLAO</name>
<evidence type="ECO:0000256" key="1">
    <source>
        <dbReference type="SAM" id="Phobius"/>
    </source>
</evidence>
<proteinExistence type="predicted"/>
<dbReference type="STRING" id="390640.SAMN04488034_102174"/>
<feature type="transmembrane region" description="Helical" evidence="1">
    <location>
        <begin position="20"/>
        <end position="43"/>
    </location>
</feature>
<dbReference type="EMBL" id="FNUG01000002">
    <property type="protein sequence ID" value="SEE73135.1"/>
    <property type="molecule type" value="Genomic_DNA"/>
</dbReference>
<dbReference type="OrthoDB" id="1454284at2"/>
<keyword evidence="3" id="KW-1185">Reference proteome</keyword>
<keyword evidence="1" id="KW-0812">Transmembrane</keyword>
<dbReference type="AlphaFoldDB" id="A0A1H5L7Q2"/>
<reference evidence="2 3" key="1">
    <citation type="submission" date="2016-10" db="EMBL/GenBank/DDBJ databases">
        <authorList>
            <person name="de Groot N.N."/>
        </authorList>
    </citation>
    <scope>NUCLEOTIDE SEQUENCE [LARGE SCALE GENOMIC DNA]</scope>
    <source>
        <strain evidence="2 3">DSM 23553</strain>
    </source>
</reference>
<sequence length="276" mass="32935">MNLERLKYIWDYPEGIQLLLIVLILLLLFSTVLFITLIVVSRIRKKQKNSRQRRYANHIEETLFAIAFDNRTLKDLKKEKNFIRRWNKKKYKQQFLRELIKLHRLYGGEIAIKLQHFYQSSGLMQLSYEKIRSNKWYLKCDGIQELSELEIKKSAPVIRKYTTSENDTLKMVAIIEFLHLVGLEGLSLLKDYDQPLNDWIQLNLLESIKEKQIEQVPDFGYLLTVQNTSVVTFGLRLISLFHQNQHIPQIRSLENHSSRHIRLQAQRSLRDLVYQH</sequence>
<evidence type="ECO:0000313" key="2">
    <source>
        <dbReference type="EMBL" id="SEE73135.1"/>
    </source>
</evidence>